<protein>
    <submittedName>
        <fullName evidence="2">Glycosyltransferase</fullName>
        <ecNumber evidence="2">2.4.-.-</ecNumber>
    </submittedName>
</protein>
<feature type="domain" description="Glycosyltransferase subfamily 4-like N-terminal" evidence="1">
    <location>
        <begin position="69"/>
        <end position="191"/>
    </location>
</feature>
<comment type="caution">
    <text evidence="2">The sequence shown here is derived from an EMBL/GenBank/DDBJ whole genome shotgun (WGS) entry which is preliminary data.</text>
</comment>
<name>A0ABT3CYS1_9BACT</name>
<organism evidence="2 3">
    <name type="scientific">Reichenbachiella ulvae</name>
    <dbReference type="NCBI Taxonomy" id="2980104"/>
    <lineage>
        <taxon>Bacteria</taxon>
        <taxon>Pseudomonadati</taxon>
        <taxon>Bacteroidota</taxon>
        <taxon>Cytophagia</taxon>
        <taxon>Cytophagales</taxon>
        <taxon>Reichenbachiellaceae</taxon>
        <taxon>Reichenbachiella</taxon>
    </lineage>
</organism>
<dbReference type="Pfam" id="PF13439">
    <property type="entry name" value="Glyco_transf_4"/>
    <property type="match status" value="1"/>
</dbReference>
<sequence length="390" mass="45146">MNILFFGYWGANEGLSQATINPHLKILADFEKVNQILYVSIERKKEKEYQVPNHPKIKHLPFQSLNSVRFLSKFGDFIQLPFYLKKLIRKERIDLLMCRSSLAGGIGYWAHRLTGVPFTVESFEPHADYMAEHGIWSKTGISYRLQKHLEEKQKQEAFRLMPVTEKYKEKLINEGVNKKKVTVMPCTVDIEKFAFSDESRKKIRQELNIPSSAQVGIYVGKFGDIYWDKEAFQLFKSAFEYYQVFHLILLNPALKDFVISRSLEFGIPISNIHHWLVKHAEVPDYLSAADFAFSLHKPSKQSFAFSPIKNGEYWANGLPIISPDGIGDDSDIIRNENGGLIIENDLLINWSQLIKRNELPKNTLELAKKYRNLQTVSDIYTFILNEGLNY</sequence>
<dbReference type="GO" id="GO:0016757">
    <property type="term" value="F:glycosyltransferase activity"/>
    <property type="evidence" value="ECO:0007669"/>
    <property type="project" value="UniProtKB-KW"/>
</dbReference>
<dbReference type="SUPFAM" id="SSF53756">
    <property type="entry name" value="UDP-Glycosyltransferase/glycogen phosphorylase"/>
    <property type="match status" value="1"/>
</dbReference>
<dbReference type="Gene3D" id="3.40.50.2000">
    <property type="entry name" value="Glycogen Phosphorylase B"/>
    <property type="match status" value="2"/>
</dbReference>
<gene>
    <name evidence="2" type="ORF">N7U62_19140</name>
</gene>
<dbReference type="InterPro" id="IPR028098">
    <property type="entry name" value="Glyco_trans_4-like_N"/>
</dbReference>
<evidence type="ECO:0000259" key="1">
    <source>
        <dbReference type="Pfam" id="PF13439"/>
    </source>
</evidence>
<reference evidence="2 3" key="1">
    <citation type="submission" date="2022-10" db="EMBL/GenBank/DDBJ databases">
        <title>Comparative genomics and taxonomic characterization of three novel marine species of genus Reichenbachiella exhibiting antioxidant and polysaccharide degradation activities.</title>
        <authorList>
            <person name="Muhammad N."/>
            <person name="Lee Y.-J."/>
            <person name="Ko J."/>
            <person name="Kim S.-G."/>
        </authorList>
    </citation>
    <scope>NUCLEOTIDE SEQUENCE [LARGE SCALE GENOMIC DNA]</scope>
    <source>
        <strain evidence="2 3">ABR2-5</strain>
    </source>
</reference>
<keyword evidence="2" id="KW-0808">Transferase</keyword>
<dbReference type="EMBL" id="JAOYOD010000001">
    <property type="protein sequence ID" value="MCV9388802.1"/>
    <property type="molecule type" value="Genomic_DNA"/>
</dbReference>
<dbReference type="RefSeq" id="WP_264139694.1">
    <property type="nucleotide sequence ID" value="NZ_JAOYOD010000001.1"/>
</dbReference>
<accession>A0ABT3CYS1</accession>
<dbReference type="EC" id="2.4.-.-" evidence="2"/>
<keyword evidence="3" id="KW-1185">Reference proteome</keyword>
<proteinExistence type="predicted"/>
<evidence type="ECO:0000313" key="2">
    <source>
        <dbReference type="EMBL" id="MCV9388802.1"/>
    </source>
</evidence>
<dbReference type="Proteomes" id="UP001300692">
    <property type="component" value="Unassembled WGS sequence"/>
</dbReference>
<keyword evidence="2" id="KW-0328">Glycosyltransferase</keyword>
<evidence type="ECO:0000313" key="3">
    <source>
        <dbReference type="Proteomes" id="UP001300692"/>
    </source>
</evidence>